<evidence type="ECO:0000256" key="1">
    <source>
        <dbReference type="SAM" id="MobiDB-lite"/>
    </source>
</evidence>
<organism evidence="3 4">
    <name type="scientific">Streptomyces phaeoluteigriseus</name>
    <dbReference type="NCBI Taxonomy" id="114686"/>
    <lineage>
        <taxon>Bacteria</taxon>
        <taxon>Bacillati</taxon>
        <taxon>Actinomycetota</taxon>
        <taxon>Actinomycetes</taxon>
        <taxon>Kitasatosporales</taxon>
        <taxon>Streptomycetaceae</taxon>
        <taxon>Streptomyces</taxon>
        <taxon>Streptomyces aurantiacus group</taxon>
    </lineage>
</organism>
<dbReference type="STRING" id="114686.BM536_005900"/>
<accession>A0A1V6MWT3</accession>
<comment type="caution">
    <text evidence="3">The sequence shown here is derived from an EMBL/GenBank/DDBJ whole genome shotgun (WGS) entry which is preliminary data.</text>
</comment>
<evidence type="ECO:0000313" key="3">
    <source>
        <dbReference type="EMBL" id="OQD56904.1"/>
    </source>
</evidence>
<dbReference type="AlphaFoldDB" id="A0A1V6MWT3"/>
<feature type="region of interest" description="Disordered" evidence="1">
    <location>
        <begin position="83"/>
        <end position="136"/>
    </location>
</feature>
<reference evidence="4" key="1">
    <citation type="submission" date="2016-11" db="EMBL/GenBank/DDBJ databases">
        <authorList>
            <person name="Schniete J.K."/>
            <person name="Salih T."/>
            <person name="Algora Gallardo L."/>
            <person name="Martinez Fernandez S."/>
            <person name="Herron P.R."/>
        </authorList>
    </citation>
    <scope>NUCLEOTIDE SEQUENCE [LARGE SCALE GENOMIC DNA]</scope>
    <source>
        <strain evidence="4">DSM 41896</strain>
    </source>
</reference>
<dbReference type="OrthoDB" id="4334293at2"/>
<feature type="compositionally biased region" description="Low complexity" evidence="1">
    <location>
        <begin position="84"/>
        <end position="109"/>
    </location>
</feature>
<dbReference type="RefSeq" id="WP_073491284.1">
    <property type="nucleotide sequence ID" value="NZ_MPOH02000006.1"/>
</dbReference>
<dbReference type="Proteomes" id="UP000184286">
    <property type="component" value="Unassembled WGS sequence"/>
</dbReference>
<feature type="transmembrane region" description="Helical" evidence="2">
    <location>
        <begin position="20"/>
        <end position="42"/>
    </location>
</feature>
<evidence type="ECO:0000256" key="2">
    <source>
        <dbReference type="SAM" id="Phobius"/>
    </source>
</evidence>
<keyword evidence="2" id="KW-0472">Membrane</keyword>
<keyword evidence="2" id="KW-0812">Transmembrane</keyword>
<keyword evidence="2" id="KW-1133">Transmembrane helix</keyword>
<reference evidence="3 4" key="2">
    <citation type="submission" date="2017-02" db="EMBL/GenBank/DDBJ databases">
        <title>Draft genome sequence of Streptomyces phaeoluteigriseus type strain DSM41896.</title>
        <authorList>
            <person name="Salih T.S."/>
            <person name="Algora Gallardo L."/>
            <person name="Melo Santos T."/>
            <person name="Filgueira Martinez S."/>
            <person name="Herron P.R."/>
        </authorList>
    </citation>
    <scope>NUCLEOTIDE SEQUENCE [LARGE SCALE GENOMIC DNA]</scope>
    <source>
        <strain evidence="3 4">DSM 41896</strain>
    </source>
</reference>
<dbReference type="InterPro" id="IPR046295">
    <property type="entry name" value="DUF6332"/>
</dbReference>
<name>A0A1V6MWT3_9ACTN</name>
<proteinExistence type="predicted"/>
<protein>
    <submittedName>
        <fullName evidence="3">Uncharacterized protein</fullName>
    </submittedName>
</protein>
<dbReference type="Pfam" id="PF19857">
    <property type="entry name" value="DUF6332"/>
    <property type="match status" value="1"/>
</dbReference>
<feature type="compositionally biased region" description="Polar residues" evidence="1">
    <location>
        <begin position="125"/>
        <end position="136"/>
    </location>
</feature>
<feature type="transmembrane region" description="Helical" evidence="2">
    <location>
        <begin position="54"/>
        <end position="76"/>
    </location>
</feature>
<sequence length="136" mass="13754">MTGHGGRRTQAERDAITVEIGYAVLSAAFAAAVLFGAVAGPALLFELPATVEKVLLHVGLTVTPVLFAVRVVSVLLRFPEHRAATPTGEAAGHTATPPGAGAGTTGHTHATARRTDGGSERPGGQPSQPGRTSPDS</sequence>
<gene>
    <name evidence="3" type="ORF">BM536_005900</name>
</gene>
<evidence type="ECO:0000313" key="4">
    <source>
        <dbReference type="Proteomes" id="UP000184286"/>
    </source>
</evidence>
<dbReference type="EMBL" id="MPOH02000006">
    <property type="protein sequence ID" value="OQD56904.1"/>
    <property type="molecule type" value="Genomic_DNA"/>
</dbReference>